<protein>
    <submittedName>
        <fullName evidence="2">Type II toxin-antitoxin system HicB family antitoxin</fullName>
    </submittedName>
</protein>
<reference evidence="3" key="1">
    <citation type="journal article" date="2019" name="Int. J. Syst. Evol. Microbiol.">
        <title>The Global Catalogue of Microorganisms (GCM) 10K type strain sequencing project: providing services to taxonomists for standard genome sequencing and annotation.</title>
        <authorList>
            <consortium name="The Broad Institute Genomics Platform"/>
            <consortium name="The Broad Institute Genome Sequencing Center for Infectious Disease"/>
            <person name="Wu L."/>
            <person name="Ma J."/>
        </authorList>
    </citation>
    <scope>NUCLEOTIDE SEQUENCE [LARGE SCALE GENOMIC DNA]</scope>
    <source>
        <strain evidence="3">KCTC 52487</strain>
    </source>
</reference>
<dbReference type="InterPro" id="IPR031807">
    <property type="entry name" value="HicB-like"/>
</dbReference>
<comment type="caution">
    <text evidence="2">The sequence shown here is derived from an EMBL/GenBank/DDBJ whole genome shotgun (WGS) entry which is preliminary data.</text>
</comment>
<feature type="domain" description="HicB-like antitoxin of toxin-antitoxin system" evidence="1">
    <location>
        <begin position="4"/>
        <end position="40"/>
    </location>
</feature>
<dbReference type="InterPro" id="IPR013321">
    <property type="entry name" value="Arc_rbn_hlx_hlx"/>
</dbReference>
<keyword evidence="3" id="KW-1185">Reference proteome</keyword>
<accession>A0ABV6ZU95</accession>
<name>A0ABV6ZU95_9PROT</name>
<evidence type="ECO:0000313" key="2">
    <source>
        <dbReference type="EMBL" id="MFC2924958.1"/>
    </source>
</evidence>
<evidence type="ECO:0000313" key="3">
    <source>
        <dbReference type="Proteomes" id="UP001595379"/>
    </source>
</evidence>
<sequence>MRTGQVRRINITLDEGVLKAIDWQARRLGLTRSAFIARSATEAVSD</sequence>
<proteinExistence type="predicted"/>
<dbReference type="Gene3D" id="1.10.1220.10">
    <property type="entry name" value="Met repressor-like"/>
    <property type="match status" value="1"/>
</dbReference>
<dbReference type="RefSeq" id="WP_343164144.1">
    <property type="nucleotide sequence ID" value="NZ_JBHRSV010000001.1"/>
</dbReference>
<evidence type="ECO:0000259" key="1">
    <source>
        <dbReference type="Pfam" id="PF15919"/>
    </source>
</evidence>
<dbReference type="SUPFAM" id="SSF47598">
    <property type="entry name" value="Ribbon-helix-helix"/>
    <property type="match status" value="1"/>
</dbReference>
<organism evidence="2 3">
    <name type="scientific">Hyphobacterium vulgare</name>
    <dbReference type="NCBI Taxonomy" id="1736751"/>
    <lineage>
        <taxon>Bacteria</taxon>
        <taxon>Pseudomonadati</taxon>
        <taxon>Pseudomonadota</taxon>
        <taxon>Alphaproteobacteria</taxon>
        <taxon>Maricaulales</taxon>
        <taxon>Maricaulaceae</taxon>
        <taxon>Hyphobacterium</taxon>
    </lineage>
</organism>
<dbReference type="Pfam" id="PF15919">
    <property type="entry name" value="HicB_lk_antitox"/>
    <property type="match status" value="1"/>
</dbReference>
<dbReference type="EMBL" id="JBHRSV010000001">
    <property type="protein sequence ID" value="MFC2924958.1"/>
    <property type="molecule type" value="Genomic_DNA"/>
</dbReference>
<gene>
    <name evidence="2" type="ORF">ACFOOR_02445</name>
</gene>
<dbReference type="Proteomes" id="UP001595379">
    <property type="component" value="Unassembled WGS sequence"/>
</dbReference>
<dbReference type="InterPro" id="IPR010985">
    <property type="entry name" value="Ribbon_hlx_hlx"/>
</dbReference>